<feature type="region of interest" description="Disordered" evidence="7">
    <location>
        <begin position="953"/>
        <end position="977"/>
    </location>
</feature>
<keyword evidence="4 8" id="KW-1133">Transmembrane helix</keyword>
<feature type="transmembrane region" description="Helical" evidence="8">
    <location>
        <begin position="768"/>
        <end position="791"/>
    </location>
</feature>
<keyword evidence="3 8" id="KW-0812">Transmembrane</keyword>
<evidence type="ECO:0000313" key="9">
    <source>
        <dbReference type="EMBL" id="KAJ3137895.1"/>
    </source>
</evidence>
<sequence>MMHHTNINATNSNNNNDNNNVLTGINSNGSISNSPTKRGSTPTTDREREPLLVNRRASAFSYQSSSELLAADGLRMPLPSSSAALNNSKNIYNTALSSTNINTTVNNSAKIGGSASSPLALGFDESSTASSRVSLDADLAAAESFSRDRSFHIGATVISTSLANTSTAANNSNIMASAATPRASIFNASSQMTSASSSLSSSPPSTRRPPRRASSSAASPASPSHKLVYNTHHIHSHAHTHGNHRLYASASTSSLSVRSASAFARATAHHSVHPILQTHVLDQAQTQPPQLDNNQNIVLFPHSLSATPDISSPDYAADTQNITQLKPLSAEPISFSKSSDNNDENDHSSSHFFHRNSIPETELAVNQVSFLDPVFHSSDELELSRNRIDGEQRTGREIVGTLQETHEEDEDEYEKDENEDGDEDEEKKRPSKFSFLDRSKLDFDSIAQLFSHDSNVDSEVNKTSWNNISRNSSKRREARRQHGEYYYEQLTSRFMFHSDAISAIRSSKFETLPFATFSTSVADILRAGPFWIDVCCPTADEMNTLTRLFKIHPLTTEDIQTEDTREKCEAFPNYYFITIRTFDSDQYSSSYMMPINVYIVVFKECVLSPIVHLDNVLRRIEQLKIYGQSISPEWLNYALIDDITDGFMPSLRYIELEVDAIDELVLILKEREQSDMLRRIGHARKRVMMLLRLLITKADVIRAVIKRSGQRLSPESETALYLGDIQDHIITMVQNLTHCEKTLTRSHSNYLAQISIEITQASNRTNDVVMRMTALASILVPLNVITGIWGMNVRVPGAGEDNLAWFFGIVFVMLLVASVSWIVIRRFHVKYLQLIEQDDAIFEACHYTDRILQFRFFDFLILDREFSMDKDTSVETIRLIYDFPARRSTTQKSGSLLERSTRIPPSLIEGSVEKAVYYDAVTDAIASGVEESRAFELGHHARARAKEIHERIRQRAAEERDRQEREASNRIQQEKENAQEIQRTAAVAAAVAATADANSHGYKINSSILTSKIMNATPRWPDDIHAPTHPHMTPLNRHSFSNLLKKIVTPAVRMGIREARSREMLIAYRTSIESIEKETVEKLKKEWEQRSNHAADKARIEKLERENTVLKEQTLETMTLNTLLQREIDNLRRDSSSFSEENAILLSENARRRLQCSAYRRKINALKSSTPSHIFEPNTNESAIYESSESDEQETRGTKFCANMGDRSSQDCSQEMKKLTMKIGKTGAHNTLLFVGQSCTNYSENDDEAGEKLKQNWLEKVHAKCKREISRLREIIDIERLKRKTSENIVRTTGEIAINSTRVSQIVNILEDCLKYDEKHGDKCRKIHISPSTLDEAEEEEFSECISVRFMYYFNDGKLNSANILQVKTRRAQFVHKIQIQEYLLRSLLSTLNLTDLERKIPGRAQSASITSATATGTIAELQPSQKLRPSSASSRASIPGIKSIQVLLAEIPPVEEEFDGSQAKKAEIHGAFVQSAMRGIYLEEGDGSKKPRPQSTPVRYPNSKRSSTMEGPDMNFNVVSGISIERIPNAKSESGVDKSNKKTQINYTNRWTEITGYQHATRTKRPMKSMLAKSIVGTLEKRVAGTLESSGWRARPVDYTAGPHYGNL</sequence>
<keyword evidence="10" id="KW-1185">Reference proteome</keyword>
<evidence type="ECO:0000256" key="4">
    <source>
        <dbReference type="ARBA" id="ARBA00022989"/>
    </source>
</evidence>
<feature type="region of interest" description="Disordered" evidence="7">
    <location>
        <begin position="386"/>
        <end position="431"/>
    </location>
</feature>
<dbReference type="InterPro" id="IPR044089">
    <property type="entry name" value="Alr1-like"/>
</dbReference>
<keyword evidence="5 8" id="KW-0472">Membrane</keyword>
<dbReference type="Gene3D" id="1.20.58.340">
    <property type="entry name" value="Magnesium transport protein CorA, transmembrane region"/>
    <property type="match status" value="2"/>
</dbReference>
<evidence type="ECO:0000256" key="1">
    <source>
        <dbReference type="ARBA" id="ARBA00004141"/>
    </source>
</evidence>
<protein>
    <submittedName>
        <fullName evidence="9">CorA metal ion transporter</fullName>
    </submittedName>
</protein>
<feature type="compositionally biased region" description="Basic and acidic residues" evidence="7">
    <location>
        <begin position="386"/>
        <end position="396"/>
    </location>
</feature>
<dbReference type="GO" id="GO:0016020">
    <property type="term" value="C:membrane"/>
    <property type="evidence" value="ECO:0007669"/>
    <property type="project" value="UniProtKB-SubCell"/>
</dbReference>
<name>A0AAD5XGJ5_9FUNG</name>
<keyword evidence="6" id="KW-0175">Coiled coil</keyword>
<dbReference type="GO" id="GO:0010961">
    <property type="term" value="P:intracellular magnesium ion homeostasis"/>
    <property type="evidence" value="ECO:0007669"/>
    <property type="project" value="TreeGrafter"/>
</dbReference>
<evidence type="ECO:0000313" key="10">
    <source>
        <dbReference type="Proteomes" id="UP001211907"/>
    </source>
</evidence>
<feature type="coiled-coil region" evidence="6">
    <location>
        <begin position="1093"/>
        <end position="1141"/>
    </location>
</feature>
<dbReference type="GO" id="GO:0015095">
    <property type="term" value="F:magnesium ion transmembrane transporter activity"/>
    <property type="evidence" value="ECO:0007669"/>
    <property type="project" value="InterPro"/>
</dbReference>
<dbReference type="CDD" id="cd12829">
    <property type="entry name" value="Alr1p-like"/>
    <property type="match status" value="1"/>
</dbReference>
<accession>A0AAD5XGJ5</accession>
<proteinExistence type="inferred from homology"/>
<dbReference type="InterPro" id="IPR045863">
    <property type="entry name" value="CorA_TM1_TM2"/>
</dbReference>
<feature type="region of interest" description="Disordered" evidence="7">
    <location>
        <begin position="1"/>
        <end position="51"/>
    </location>
</feature>
<evidence type="ECO:0000256" key="3">
    <source>
        <dbReference type="ARBA" id="ARBA00022692"/>
    </source>
</evidence>
<evidence type="ECO:0000256" key="5">
    <source>
        <dbReference type="ARBA" id="ARBA00023136"/>
    </source>
</evidence>
<evidence type="ECO:0000256" key="8">
    <source>
        <dbReference type="SAM" id="Phobius"/>
    </source>
</evidence>
<feature type="region of interest" description="Disordered" evidence="7">
    <location>
        <begin position="1484"/>
        <end position="1514"/>
    </location>
</feature>
<evidence type="ECO:0000256" key="7">
    <source>
        <dbReference type="SAM" id="MobiDB-lite"/>
    </source>
</evidence>
<reference evidence="9" key="1">
    <citation type="submission" date="2020-05" db="EMBL/GenBank/DDBJ databases">
        <title>Phylogenomic resolution of chytrid fungi.</title>
        <authorList>
            <person name="Stajich J.E."/>
            <person name="Amses K."/>
            <person name="Simmons R."/>
            <person name="Seto K."/>
            <person name="Myers J."/>
            <person name="Bonds A."/>
            <person name="Quandt C.A."/>
            <person name="Barry K."/>
            <person name="Liu P."/>
            <person name="Grigoriev I."/>
            <person name="Longcore J.E."/>
            <person name="James T.Y."/>
        </authorList>
    </citation>
    <scope>NUCLEOTIDE SEQUENCE</scope>
    <source>
        <strain evidence="9">JEL0513</strain>
    </source>
</reference>
<dbReference type="Pfam" id="PF01544">
    <property type="entry name" value="CorA"/>
    <property type="match status" value="1"/>
</dbReference>
<feature type="compositionally biased region" description="Low complexity" evidence="7">
    <location>
        <begin position="212"/>
        <end position="224"/>
    </location>
</feature>
<feature type="compositionally biased region" description="Acidic residues" evidence="7">
    <location>
        <begin position="406"/>
        <end position="425"/>
    </location>
</feature>
<dbReference type="EMBL" id="JADGJH010000107">
    <property type="protein sequence ID" value="KAJ3137895.1"/>
    <property type="molecule type" value="Genomic_DNA"/>
</dbReference>
<evidence type="ECO:0000256" key="6">
    <source>
        <dbReference type="SAM" id="Coils"/>
    </source>
</evidence>
<comment type="subcellular location">
    <subcellularLocation>
        <location evidence="1">Membrane</location>
        <topology evidence="1">Multi-pass membrane protein</topology>
    </subcellularLocation>
</comment>
<comment type="caution">
    <text evidence="9">The sequence shown here is derived from an EMBL/GenBank/DDBJ whole genome shotgun (WGS) entry which is preliminary data.</text>
</comment>
<dbReference type="PANTHER" id="PTHR21535">
    <property type="entry name" value="MAGNESIUM AND COBALT TRANSPORT PROTEIN/MITOCHONDRIAL IMPORT INNER MEMBRANE TRANSLOCASE SUBUNIT TIM8"/>
    <property type="match status" value="1"/>
</dbReference>
<dbReference type="SUPFAM" id="SSF144083">
    <property type="entry name" value="Magnesium transport protein CorA, transmembrane region"/>
    <property type="match status" value="1"/>
</dbReference>
<evidence type="ECO:0000256" key="2">
    <source>
        <dbReference type="ARBA" id="ARBA00009765"/>
    </source>
</evidence>
<feature type="compositionally biased region" description="Polar residues" evidence="7">
    <location>
        <begin position="1494"/>
        <end position="1510"/>
    </location>
</feature>
<organism evidence="9 10">
    <name type="scientific">Physocladia obscura</name>
    <dbReference type="NCBI Taxonomy" id="109957"/>
    <lineage>
        <taxon>Eukaryota</taxon>
        <taxon>Fungi</taxon>
        <taxon>Fungi incertae sedis</taxon>
        <taxon>Chytridiomycota</taxon>
        <taxon>Chytridiomycota incertae sedis</taxon>
        <taxon>Chytridiomycetes</taxon>
        <taxon>Chytridiales</taxon>
        <taxon>Chytriomycetaceae</taxon>
        <taxon>Physocladia</taxon>
    </lineage>
</organism>
<dbReference type="InterPro" id="IPR045861">
    <property type="entry name" value="CorA_cytoplasmic_dom"/>
</dbReference>
<dbReference type="Proteomes" id="UP001211907">
    <property type="component" value="Unassembled WGS sequence"/>
</dbReference>
<feature type="compositionally biased region" description="Low complexity" evidence="7">
    <location>
        <begin position="189"/>
        <end position="205"/>
    </location>
</feature>
<dbReference type="SUPFAM" id="SSF143865">
    <property type="entry name" value="CorA soluble domain-like"/>
    <property type="match status" value="1"/>
</dbReference>
<dbReference type="PANTHER" id="PTHR21535:SF51">
    <property type="entry name" value="MANGANESE RESISTANCE PROTEIN MNR2"/>
    <property type="match status" value="1"/>
</dbReference>
<gene>
    <name evidence="9" type="primary">MNR2</name>
    <name evidence="9" type="ORF">HK100_000356</name>
</gene>
<feature type="region of interest" description="Disordered" evidence="7">
    <location>
        <begin position="189"/>
        <end position="224"/>
    </location>
</feature>
<feature type="transmembrane region" description="Helical" evidence="8">
    <location>
        <begin position="803"/>
        <end position="824"/>
    </location>
</feature>
<dbReference type="Gene3D" id="3.30.460.20">
    <property type="entry name" value="CorA soluble domain-like"/>
    <property type="match status" value="1"/>
</dbReference>
<feature type="region of interest" description="Disordered" evidence="7">
    <location>
        <begin position="327"/>
        <end position="353"/>
    </location>
</feature>
<comment type="similarity">
    <text evidence="2">Belongs to the CorA metal ion transporter (MIT) (TC 1.A.35) family.</text>
</comment>
<dbReference type="InterPro" id="IPR002523">
    <property type="entry name" value="MgTranspt_CorA/ZnTranspt_ZntB"/>
</dbReference>
<feature type="compositionally biased region" description="Low complexity" evidence="7">
    <location>
        <begin position="1"/>
        <end position="34"/>
    </location>
</feature>